<dbReference type="InterPro" id="IPR050301">
    <property type="entry name" value="NTE"/>
</dbReference>
<evidence type="ECO:0000313" key="7">
    <source>
        <dbReference type="Proteomes" id="UP000290191"/>
    </source>
</evidence>
<sequence length="286" mass="32127">MNKKRVSLVLGSGGARGYAHIGVIEELEKNGYEIVSVSGSSMGALIGGLYACGRLQDYKKWVLEFDIFDILKLVDFSFGEGGMIKADRVFKKIDAFIKDTKIEELPISFAAVASDISKKEEVHLNKGSLKDAIRASIAIPTIFTPQEIEGRTLFDGGLCNPLPLSIVDRKKADLIIAVNLNKSEEVKKEHTDILEKKDNSLNLKILDFINNKSKKEKISYFEIVTNSIETMQEIITKQQIKECNPDIILNISNKICQFYEFHKAKETIEYGAAVTREFLENKNKEN</sequence>
<gene>
    <name evidence="6" type="ORF">CRV06_11345</name>
</gene>
<accession>A0A4Q0XWZ5</accession>
<dbReference type="PROSITE" id="PS51635">
    <property type="entry name" value="PNPLA"/>
    <property type="match status" value="1"/>
</dbReference>
<evidence type="ECO:0000256" key="2">
    <source>
        <dbReference type="ARBA" id="ARBA00022963"/>
    </source>
</evidence>
<evidence type="ECO:0000256" key="3">
    <source>
        <dbReference type="ARBA" id="ARBA00023098"/>
    </source>
</evidence>
<proteinExistence type="predicted"/>
<dbReference type="PANTHER" id="PTHR14226">
    <property type="entry name" value="NEUROPATHY TARGET ESTERASE/SWISS CHEESE D.MELANOGASTER"/>
    <property type="match status" value="1"/>
</dbReference>
<evidence type="ECO:0000256" key="4">
    <source>
        <dbReference type="PROSITE-ProRule" id="PRU01161"/>
    </source>
</evidence>
<feature type="short sequence motif" description="DGA/G" evidence="4">
    <location>
        <begin position="155"/>
        <end position="157"/>
    </location>
</feature>
<evidence type="ECO:0000259" key="5">
    <source>
        <dbReference type="PROSITE" id="PS51635"/>
    </source>
</evidence>
<dbReference type="SUPFAM" id="SSF52151">
    <property type="entry name" value="FabD/lysophospholipase-like"/>
    <property type="match status" value="1"/>
</dbReference>
<dbReference type="OrthoDB" id="5290098at2"/>
<feature type="active site" description="Proton acceptor" evidence="4">
    <location>
        <position position="155"/>
    </location>
</feature>
<keyword evidence="1 4" id="KW-0378">Hydrolase</keyword>
<dbReference type="InterPro" id="IPR016035">
    <property type="entry name" value="Acyl_Trfase/lysoPLipase"/>
</dbReference>
<feature type="short sequence motif" description="GXSXG" evidence="4">
    <location>
        <begin position="39"/>
        <end position="43"/>
    </location>
</feature>
<dbReference type="AlphaFoldDB" id="A0A4Q0XWZ5"/>
<dbReference type="STRING" id="877500.GCA_000935065_00836"/>
<dbReference type="PANTHER" id="PTHR14226:SF76">
    <property type="entry name" value="NTE FAMILY PROTEIN RSSA"/>
    <property type="match status" value="1"/>
</dbReference>
<dbReference type="Proteomes" id="UP000290191">
    <property type="component" value="Unassembled WGS sequence"/>
</dbReference>
<feature type="active site" description="Nucleophile" evidence="4">
    <location>
        <position position="41"/>
    </location>
</feature>
<dbReference type="InterPro" id="IPR002641">
    <property type="entry name" value="PNPLA_dom"/>
</dbReference>
<organism evidence="6 7">
    <name type="scientific">Halarcobacter anaerophilus</name>
    <dbReference type="NCBI Taxonomy" id="877500"/>
    <lineage>
        <taxon>Bacteria</taxon>
        <taxon>Pseudomonadati</taxon>
        <taxon>Campylobacterota</taxon>
        <taxon>Epsilonproteobacteria</taxon>
        <taxon>Campylobacterales</taxon>
        <taxon>Arcobacteraceae</taxon>
        <taxon>Halarcobacter</taxon>
    </lineage>
</organism>
<dbReference type="Pfam" id="PF01734">
    <property type="entry name" value="Patatin"/>
    <property type="match status" value="1"/>
</dbReference>
<comment type="caution">
    <text evidence="6">The sequence shown here is derived from an EMBL/GenBank/DDBJ whole genome shotgun (WGS) entry which is preliminary data.</text>
</comment>
<protein>
    <submittedName>
        <fullName evidence="6">Patatin</fullName>
    </submittedName>
</protein>
<dbReference type="GO" id="GO:0016787">
    <property type="term" value="F:hydrolase activity"/>
    <property type="evidence" value="ECO:0007669"/>
    <property type="project" value="UniProtKB-UniRule"/>
</dbReference>
<evidence type="ECO:0000256" key="1">
    <source>
        <dbReference type="ARBA" id="ARBA00022801"/>
    </source>
</evidence>
<reference evidence="6 7" key="1">
    <citation type="submission" date="2017-10" db="EMBL/GenBank/DDBJ databases">
        <title>Genomics of the genus Arcobacter.</title>
        <authorList>
            <person name="Perez-Cataluna A."/>
            <person name="Figueras M.J."/>
        </authorList>
    </citation>
    <scope>NUCLEOTIDE SEQUENCE [LARGE SCALE GENOMIC DNA]</scope>
    <source>
        <strain evidence="6 7">DSM 24636</strain>
    </source>
</reference>
<comment type="caution">
    <text evidence="4">Lacks conserved residue(s) required for the propagation of feature annotation.</text>
</comment>
<evidence type="ECO:0000313" key="6">
    <source>
        <dbReference type="EMBL" id="RXJ62022.1"/>
    </source>
</evidence>
<dbReference type="GO" id="GO:0016042">
    <property type="term" value="P:lipid catabolic process"/>
    <property type="evidence" value="ECO:0007669"/>
    <property type="project" value="UniProtKB-UniRule"/>
</dbReference>
<dbReference type="Gene3D" id="3.40.1090.10">
    <property type="entry name" value="Cytosolic phospholipase A2 catalytic domain"/>
    <property type="match status" value="1"/>
</dbReference>
<keyword evidence="3 4" id="KW-0443">Lipid metabolism</keyword>
<keyword evidence="2 4" id="KW-0442">Lipid degradation</keyword>
<dbReference type="RefSeq" id="WP_129082555.1">
    <property type="nucleotide sequence ID" value="NZ_CP041070.1"/>
</dbReference>
<name>A0A4Q0XWZ5_9BACT</name>
<feature type="domain" description="PNPLA" evidence="5">
    <location>
        <begin position="8"/>
        <end position="168"/>
    </location>
</feature>
<dbReference type="EMBL" id="PDKO01000010">
    <property type="protein sequence ID" value="RXJ62022.1"/>
    <property type="molecule type" value="Genomic_DNA"/>
</dbReference>
<keyword evidence="7" id="KW-1185">Reference proteome</keyword>